<evidence type="ECO:0000259" key="1">
    <source>
        <dbReference type="Pfam" id="PF03372"/>
    </source>
</evidence>
<evidence type="ECO:0000313" key="3">
    <source>
        <dbReference type="EMBL" id="QEM99610.1"/>
    </source>
</evidence>
<dbReference type="Gene3D" id="3.60.10.10">
    <property type="entry name" value="Endonuclease/exonuclease/phosphatase"/>
    <property type="match status" value="1"/>
</dbReference>
<keyword evidence="2" id="KW-0378">Hydrolase</keyword>
<name>A0A5C1PWQ3_9BURK</name>
<keyword evidence="3" id="KW-0255">Endonuclease</keyword>
<reference evidence="3 4" key="1">
    <citation type="submission" date="2019-02" db="EMBL/GenBank/DDBJ databases">
        <title>Complete Genome Sequence and Methylome Analysis of Sphaerotilus natans subsp. sulfidivorans D-507.</title>
        <authorList>
            <person name="Fomenkov A."/>
            <person name="Gridneva E."/>
            <person name="Smolyakov D."/>
            <person name="Dubinina G."/>
            <person name="Vincze T."/>
            <person name="Grabovich M."/>
            <person name="Roberts R.J."/>
        </authorList>
    </citation>
    <scope>NUCLEOTIDE SEQUENCE [LARGE SCALE GENOMIC DNA]</scope>
    <source>
        <strain evidence="3 4">D-507</strain>
    </source>
</reference>
<dbReference type="RefSeq" id="WP_149502376.1">
    <property type="nucleotide sequence ID" value="NZ_CP035708.1"/>
</dbReference>
<protein>
    <submittedName>
        <fullName evidence="2">Endonuclease/exonuclease/phosphatase family metal-dependent hydrolase</fullName>
    </submittedName>
    <submittedName>
        <fullName evidence="3">Endonuclease/exonuclease/phosphatase family protein</fullName>
    </submittedName>
</protein>
<dbReference type="KEGG" id="snn:EWH46_01665"/>
<keyword evidence="3" id="KW-0269">Exonuclease</keyword>
<dbReference type="EMBL" id="CP035708">
    <property type="protein sequence ID" value="QEM99610.1"/>
    <property type="molecule type" value="Genomic_DNA"/>
</dbReference>
<evidence type="ECO:0000313" key="2">
    <source>
        <dbReference type="EMBL" id="MET3603942.1"/>
    </source>
</evidence>
<sequence>MDTPQPSSPVAAPVEWIPLTVASCNLLNLALPGRVFYPNQEPYGMAEHERKLDWIGQMLRRLNADVAGVQEVWDEAALKAAVARSGLQSMQALAPGAETGAQGTPRVGLVTRLKVEAVRSLAEFGPGESVVVPEVGEHARFERPVLHATLRTKRGQRLHVLVAHLKSKRPKFLQDAEGRALEDRDDPRVAARASLRSMIMRGAESAALRARVIELIHRTRDPLVLLGDMNDGPHSVTSQLIAATQAVAYDRQARDVALFHALDVQTEPALRRDLAYSHVFQGWPELLDQIWVSEEWVGSSRFALGDVRRVEVFNDHLHEGRDRTRSDHGFVRALLRLKSSPAA</sequence>
<dbReference type="SUPFAM" id="SSF56219">
    <property type="entry name" value="DNase I-like"/>
    <property type="match status" value="1"/>
</dbReference>
<dbReference type="GO" id="GO:0004527">
    <property type="term" value="F:exonuclease activity"/>
    <property type="evidence" value="ECO:0007669"/>
    <property type="project" value="UniProtKB-KW"/>
</dbReference>
<evidence type="ECO:0000313" key="5">
    <source>
        <dbReference type="Proteomes" id="UP001549111"/>
    </source>
</evidence>
<dbReference type="OrthoDB" id="833328at2"/>
<dbReference type="Proteomes" id="UP000323522">
    <property type="component" value="Chromosome"/>
</dbReference>
<accession>A0A5C1PWQ3</accession>
<proteinExistence type="predicted"/>
<dbReference type="PANTHER" id="PTHR42834:SF1">
    <property type="entry name" value="ENDONUCLEASE_EXONUCLEASE_PHOSPHATASE FAMILY PROTEIN (AFU_ORTHOLOGUE AFUA_3G09210)"/>
    <property type="match status" value="1"/>
</dbReference>
<dbReference type="EMBL" id="JBEPLS010000005">
    <property type="protein sequence ID" value="MET3603942.1"/>
    <property type="molecule type" value="Genomic_DNA"/>
</dbReference>
<evidence type="ECO:0000313" key="4">
    <source>
        <dbReference type="Proteomes" id="UP000323522"/>
    </source>
</evidence>
<gene>
    <name evidence="2" type="ORF">ABIC99_001755</name>
    <name evidence="3" type="ORF">EWH46_01665</name>
</gene>
<dbReference type="Proteomes" id="UP001549111">
    <property type="component" value="Unassembled WGS sequence"/>
</dbReference>
<dbReference type="InterPro" id="IPR005135">
    <property type="entry name" value="Endo/exonuclease/phosphatase"/>
</dbReference>
<reference evidence="2 5" key="2">
    <citation type="submission" date="2024-06" db="EMBL/GenBank/DDBJ databases">
        <title>Genomic Encyclopedia of Type Strains, Phase IV (KMG-IV): sequencing the most valuable type-strain genomes for metagenomic binning, comparative biology and taxonomic classification.</title>
        <authorList>
            <person name="Goeker M."/>
        </authorList>
    </citation>
    <scope>NUCLEOTIDE SEQUENCE [LARGE SCALE GENOMIC DNA]</scope>
    <source>
        <strain evidence="2 5">D-501</strain>
    </source>
</reference>
<feature type="domain" description="Endonuclease/exonuclease/phosphatase" evidence="1">
    <location>
        <begin position="55"/>
        <end position="328"/>
    </location>
</feature>
<dbReference type="Pfam" id="PF03372">
    <property type="entry name" value="Exo_endo_phos"/>
    <property type="match status" value="1"/>
</dbReference>
<dbReference type="GO" id="GO:0004519">
    <property type="term" value="F:endonuclease activity"/>
    <property type="evidence" value="ECO:0007669"/>
    <property type="project" value="UniProtKB-KW"/>
</dbReference>
<keyword evidence="5" id="KW-1185">Reference proteome</keyword>
<keyword evidence="3" id="KW-0540">Nuclease</keyword>
<dbReference type="AlphaFoldDB" id="A0A5C1PWQ3"/>
<dbReference type="PANTHER" id="PTHR42834">
    <property type="entry name" value="ENDONUCLEASE/EXONUCLEASE/PHOSPHATASE FAMILY PROTEIN (AFU_ORTHOLOGUE AFUA_3G09210)"/>
    <property type="match status" value="1"/>
</dbReference>
<organism evidence="3 4">
    <name type="scientific">Sphaerotilus sulfidivorans</name>
    <dbReference type="NCBI Taxonomy" id="639200"/>
    <lineage>
        <taxon>Bacteria</taxon>
        <taxon>Pseudomonadati</taxon>
        <taxon>Pseudomonadota</taxon>
        <taxon>Betaproteobacteria</taxon>
        <taxon>Burkholderiales</taxon>
        <taxon>Sphaerotilaceae</taxon>
        <taxon>Sphaerotilus</taxon>
    </lineage>
</organism>
<dbReference type="InterPro" id="IPR036691">
    <property type="entry name" value="Endo/exonu/phosph_ase_sf"/>
</dbReference>